<sequence length="113" mass="13059">MEFNPLYLKYLFLAQCFCVSLGLIEGGAKFTRKNQPVTFECPFEKQNFEHWKIDGTVINRIYHTSSIKANVFPNNVSIINITLLQNIEQTIVCENTTGEKTRFYARPLFTLST</sequence>
<dbReference type="KEGG" id="osn:115230241"/>
<evidence type="ECO:0000313" key="2">
    <source>
        <dbReference type="Proteomes" id="UP000515154"/>
    </source>
</evidence>
<feature type="chain" id="PRO_5028862610" evidence="1">
    <location>
        <begin position="23"/>
        <end position="113"/>
    </location>
</feature>
<dbReference type="AlphaFoldDB" id="A0A7E6EKZ1"/>
<evidence type="ECO:0000313" key="3">
    <source>
        <dbReference type="RefSeq" id="XP_036355477.1"/>
    </source>
</evidence>
<proteinExistence type="predicted"/>
<organism evidence="2 3">
    <name type="scientific">Octopus sinensis</name>
    <name type="common">East Asian common octopus</name>
    <dbReference type="NCBI Taxonomy" id="2607531"/>
    <lineage>
        <taxon>Eukaryota</taxon>
        <taxon>Metazoa</taxon>
        <taxon>Spiralia</taxon>
        <taxon>Lophotrochozoa</taxon>
        <taxon>Mollusca</taxon>
        <taxon>Cephalopoda</taxon>
        <taxon>Coleoidea</taxon>
        <taxon>Octopodiformes</taxon>
        <taxon>Octopoda</taxon>
        <taxon>Incirrata</taxon>
        <taxon>Octopodidae</taxon>
        <taxon>Octopus</taxon>
    </lineage>
</organism>
<accession>A0A7E6EKZ1</accession>
<evidence type="ECO:0000256" key="1">
    <source>
        <dbReference type="SAM" id="SignalP"/>
    </source>
</evidence>
<keyword evidence="1" id="KW-0732">Signal</keyword>
<dbReference type="RefSeq" id="XP_036355477.1">
    <property type="nucleotide sequence ID" value="XM_036499584.1"/>
</dbReference>
<dbReference type="Proteomes" id="UP000515154">
    <property type="component" value="Unplaced"/>
</dbReference>
<gene>
    <name evidence="3" type="primary">LOC115230241</name>
</gene>
<feature type="signal peptide" evidence="1">
    <location>
        <begin position="1"/>
        <end position="22"/>
    </location>
</feature>
<keyword evidence="2" id="KW-1185">Reference proteome</keyword>
<name>A0A7E6EKZ1_9MOLL</name>
<protein>
    <submittedName>
        <fullName evidence="3">Uncharacterized protein LOC115230241</fullName>
    </submittedName>
</protein>
<reference evidence="3" key="1">
    <citation type="submission" date="2025-08" db="UniProtKB">
        <authorList>
            <consortium name="RefSeq"/>
        </authorList>
    </citation>
    <scope>IDENTIFICATION</scope>
</reference>